<dbReference type="EMBL" id="PYGJ01000003">
    <property type="protein sequence ID" value="PSL20756.1"/>
    <property type="molecule type" value="Genomic_DNA"/>
</dbReference>
<comment type="caution">
    <text evidence="1">The sequence shown here is derived from an EMBL/GenBank/DDBJ whole genome shotgun (WGS) entry which is preliminary data.</text>
</comment>
<dbReference type="AlphaFoldDB" id="A0A2P8FGB9"/>
<accession>A0A2P8FGB9</accession>
<dbReference type="Proteomes" id="UP000240418">
    <property type="component" value="Unassembled WGS sequence"/>
</dbReference>
<organism evidence="1 2">
    <name type="scientific">Shimia abyssi</name>
    <dbReference type="NCBI Taxonomy" id="1662395"/>
    <lineage>
        <taxon>Bacteria</taxon>
        <taxon>Pseudomonadati</taxon>
        <taxon>Pseudomonadota</taxon>
        <taxon>Alphaproteobacteria</taxon>
        <taxon>Rhodobacterales</taxon>
        <taxon>Roseobacteraceae</taxon>
    </lineage>
</organism>
<gene>
    <name evidence="1" type="ORF">CLV88_103406</name>
</gene>
<protein>
    <submittedName>
        <fullName evidence="1">Uncharacterized protein</fullName>
    </submittedName>
</protein>
<feature type="non-terminal residue" evidence="1">
    <location>
        <position position="65"/>
    </location>
</feature>
<sequence length="65" mass="7370">MISNNFSRTVKPNCLVLLKNPTDAEYRYTKSGKAVECRDADLDLSDLTIEVTRHQGLAKSFHAMR</sequence>
<evidence type="ECO:0000313" key="1">
    <source>
        <dbReference type="EMBL" id="PSL20756.1"/>
    </source>
</evidence>
<keyword evidence="2" id="KW-1185">Reference proteome</keyword>
<reference evidence="1 2" key="1">
    <citation type="submission" date="2018-03" db="EMBL/GenBank/DDBJ databases">
        <title>Genomic Encyclopedia of Archaeal and Bacterial Type Strains, Phase II (KMG-II): from individual species to whole genera.</title>
        <authorList>
            <person name="Goeker M."/>
        </authorList>
    </citation>
    <scope>NUCLEOTIDE SEQUENCE [LARGE SCALE GENOMIC DNA]</scope>
    <source>
        <strain evidence="1 2">DSM 100673</strain>
    </source>
</reference>
<name>A0A2P8FGB9_9RHOB</name>
<proteinExistence type="predicted"/>
<evidence type="ECO:0000313" key="2">
    <source>
        <dbReference type="Proteomes" id="UP000240418"/>
    </source>
</evidence>